<accession>A0A1H3TGE3</accession>
<evidence type="ECO:0000256" key="1">
    <source>
        <dbReference type="ARBA" id="ARBA00001974"/>
    </source>
</evidence>
<dbReference type="EMBL" id="FNPI01000014">
    <property type="protein sequence ID" value="SDZ48735.1"/>
    <property type="molecule type" value="Genomic_DNA"/>
</dbReference>
<dbReference type="Pfam" id="PF07992">
    <property type="entry name" value="Pyr_redox_2"/>
    <property type="match status" value="1"/>
</dbReference>
<keyword evidence="4" id="KW-0274">FAD</keyword>
<dbReference type="InterPro" id="IPR050260">
    <property type="entry name" value="FAD-bd_OxRdtase"/>
</dbReference>
<dbReference type="OrthoDB" id="9802028at2"/>
<gene>
    <name evidence="8" type="ORF">SAMN05421736_11474</name>
</gene>
<dbReference type="InterPro" id="IPR036873">
    <property type="entry name" value="Rhodanese-like_dom_sf"/>
</dbReference>
<dbReference type="GO" id="GO:0016491">
    <property type="term" value="F:oxidoreductase activity"/>
    <property type="evidence" value="ECO:0007669"/>
    <property type="project" value="UniProtKB-KW"/>
</dbReference>
<feature type="domain" description="Rhodanese" evidence="7">
    <location>
        <begin position="465"/>
        <end position="548"/>
    </location>
</feature>
<protein>
    <submittedName>
        <fullName evidence="8">CoA-disulfide reductase</fullName>
    </submittedName>
</protein>
<evidence type="ECO:0000256" key="4">
    <source>
        <dbReference type="ARBA" id="ARBA00022827"/>
    </source>
</evidence>
<evidence type="ECO:0000256" key="2">
    <source>
        <dbReference type="ARBA" id="ARBA00009130"/>
    </source>
</evidence>
<dbReference type="PANTHER" id="PTHR43429:SF1">
    <property type="entry name" value="NAD(P)H SULFUR OXIDOREDUCTASE (COA-DEPENDENT)"/>
    <property type="match status" value="1"/>
</dbReference>
<keyword evidence="5" id="KW-0560">Oxidoreductase</keyword>
<dbReference type="InterPro" id="IPR036188">
    <property type="entry name" value="FAD/NAD-bd_sf"/>
</dbReference>
<dbReference type="Pfam" id="PF00581">
    <property type="entry name" value="Rhodanese"/>
    <property type="match status" value="1"/>
</dbReference>
<keyword evidence="6" id="KW-0676">Redox-active center</keyword>
<dbReference type="NCBIfam" id="NF010037">
    <property type="entry name" value="PRK13512.1"/>
    <property type="match status" value="1"/>
</dbReference>
<evidence type="ECO:0000259" key="7">
    <source>
        <dbReference type="PROSITE" id="PS50206"/>
    </source>
</evidence>
<keyword evidence="3" id="KW-0285">Flavoprotein</keyword>
<dbReference type="PRINTS" id="PR00411">
    <property type="entry name" value="PNDRDTASEI"/>
</dbReference>
<dbReference type="STRING" id="1503961.SAMN05421736_11474"/>
<dbReference type="InterPro" id="IPR001763">
    <property type="entry name" value="Rhodanese-like_dom"/>
</dbReference>
<dbReference type="SUPFAM" id="SSF52821">
    <property type="entry name" value="Rhodanese/Cell cycle control phosphatase"/>
    <property type="match status" value="1"/>
</dbReference>
<dbReference type="PROSITE" id="PS50206">
    <property type="entry name" value="RHODANESE_3"/>
    <property type="match status" value="1"/>
</dbReference>
<name>A0A1H3TGE3_9BACI</name>
<reference evidence="9" key="1">
    <citation type="submission" date="2016-10" db="EMBL/GenBank/DDBJ databases">
        <authorList>
            <person name="Varghese N."/>
            <person name="Submissions S."/>
        </authorList>
    </citation>
    <scope>NUCLEOTIDE SEQUENCE [LARGE SCALE GENOMIC DNA]</scope>
    <source>
        <strain evidence="9">SP</strain>
    </source>
</reference>
<evidence type="ECO:0000313" key="8">
    <source>
        <dbReference type="EMBL" id="SDZ48735.1"/>
    </source>
</evidence>
<evidence type="ECO:0000256" key="5">
    <source>
        <dbReference type="ARBA" id="ARBA00023002"/>
    </source>
</evidence>
<comment type="similarity">
    <text evidence="2">Belongs to the class-III pyridine nucleotide-disulfide oxidoreductase family.</text>
</comment>
<keyword evidence="9" id="KW-1185">Reference proteome</keyword>
<dbReference type="InterPro" id="IPR023753">
    <property type="entry name" value="FAD/NAD-binding_dom"/>
</dbReference>
<evidence type="ECO:0000256" key="3">
    <source>
        <dbReference type="ARBA" id="ARBA00022630"/>
    </source>
</evidence>
<dbReference type="SMART" id="SM00450">
    <property type="entry name" value="RHOD"/>
    <property type="match status" value="1"/>
</dbReference>
<dbReference type="PANTHER" id="PTHR43429">
    <property type="entry name" value="PYRIDINE NUCLEOTIDE-DISULFIDE OXIDOREDUCTASE DOMAIN-CONTAINING"/>
    <property type="match status" value="1"/>
</dbReference>
<dbReference type="SUPFAM" id="SSF51905">
    <property type="entry name" value="FAD/NAD(P)-binding domain"/>
    <property type="match status" value="1"/>
</dbReference>
<dbReference type="SUPFAM" id="SSF55424">
    <property type="entry name" value="FAD/NAD-linked reductases, dimerisation (C-terminal) domain"/>
    <property type="match status" value="1"/>
</dbReference>
<dbReference type="Pfam" id="PF02852">
    <property type="entry name" value="Pyr_redox_dim"/>
    <property type="match status" value="1"/>
</dbReference>
<evidence type="ECO:0000256" key="6">
    <source>
        <dbReference type="ARBA" id="ARBA00023284"/>
    </source>
</evidence>
<dbReference type="InterPro" id="IPR016156">
    <property type="entry name" value="FAD/NAD-linked_Rdtase_dimer_sf"/>
</dbReference>
<dbReference type="AlphaFoldDB" id="A0A1H3TGE3"/>
<dbReference type="Gene3D" id="3.40.250.10">
    <property type="entry name" value="Rhodanese-like domain"/>
    <property type="match status" value="1"/>
</dbReference>
<dbReference type="Gene3D" id="3.50.50.60">
    <property type="entry name" value="FAD/NAD(P)-binding domain"/>
    <property type="match status" value="2"/>
</dbReference>
<organism evidence="8 9">
    <name type="scientific">Evansella caseinilytica</name>
    <dbReference type="NCBI Taxonomy" id="1503961"/>
    <lineage>
        <taxon>Bacteria</taxon>
        <taxon>Bacillati</taxon>
        <taxon>Bacillota</taxon>
        <taxon>Bacilli</taxon>
        <taxon>Bacillales</taxon>
        <taxon>Bacillaceae</taxon>
        <taxon>Evansella</taxon>
    </lineage>
</organism>
<dbReference type="Proteomes" id="UP000198935">
    <property type="component" value="Unassembled WGS sequence"/>
</dbReference>
<dbReference type="InterPro" id="IPR004099">
    <property type="entry name" value="Pyr_nucl-diS_OxRdtase_dimer"/>
</dbReference>
<proteinExistence type="inferred from homology"/>
<sequence>MTKKVIIVGGVAGGATAAGRLRRLDEKSHIIMFERGEHVSFANCGLPYYIGGAISKREKLLVQTVEAMSKKYRLDIRNLSEVVKINRDAKTVLVKNIKTGEQYEESYDDLLLSPGAKPVVPPIAGIAEAEQLFTLRNIPDTDRIKAFITEKQPKSAVVIGGGFIGVEMAENLKELGLDVTLVEMANQVLAPLDYEMAAIIRQKLSHHGIKVILEDGVQELQENGRQIILKSGGKLAADMIVLSIGVKPENKLAEDSGLTIGERGGIVVNQYLQTSDPSIYAVGDAIEVTDCVSGKPALIPLAGPANRQARIAADNISGRKKTYAGTLGTAVVKIFDYTAASTGNNEKTLRRYGMDYRTVHLHPGSHAGYYPGATPIHLKLLFTPDEGKILGAQAIGKSGVEKRIDVIATAMKGGLTVFDLTNLELSYAPPYSSAKDPVNMAGYVAANIIEDGIKTIQWHEVDEVIQSGGLMLDVREPHEQQGGMIENTRNIPLGQLRERLDELPKSEPIYIHCQVGLRGYLAVRILLDNGFDAVNVDGGWVTYSLATSAQLIK</sequence>
<dbReference type="PRINTS" id="PR00368">
    <property type="entry name" value="FADPNR"/>
</dbReference>
<evidence type="ECO:0000313" key="9">
    <source>
        <dbReference type="Proteomes" id="UP000198935"/>
    </source>
</evidence>
<comment type="cofactor">
    <cofactor evidence="1">
        <name>FAD</name>
        <dbReference type="ChEBI" id="CHEBI:57692"/>
    </cofactor>
</comment>